<protein>
    <recommendedName>
        <fullName evidence="1">DUF6894 domain-containing protein</fullName>
    </recommendedName>
</protein>
<dbReference type="EMBL" id="BPRE01000012">
    <property type="protein sequence ID" value="GJE77007.1"/>
    <property type="molecule type" value="Genomic_DNA"/>
</dbReference>
<gene>
    <name evidence="2" type="ORF">BGCPKDLD_3607</name>
</gene>
<sequence length="84" mass="9462">MPRYYFHIHDGHSIIDKDGMVLADTSEARRKAIRISGQYLDNDADVVSLGEEWRMEVTDERGLILFRLDFVVTDAASVGGSFKG</sequence>
<proteinExistence type="predicted"/>
<evidence type="ECO:0000313" key="3">
    <source>
        <dbReference type="Proteomes" id="UP001055093"/>
    </source>
</evidence>
<accession>A0ABQ4UXS1</accession>
<evidence type="ECO:0000313" key="2">
    <source>
        <dbReference type="EMBL" id="GJE77007.1"/>
    </source>
</evidence>
<name>A0ABQ4UXS1_9HYPH</name>
<comment type="caution">
    <text evidence="2">The sequence shown here is derived from an EMBL/GenBank/DDBJ whole genome shotgun (WGS) entry which is preliminary data.</text>
</comment>
<dbReference type="RefSeq" id="WP_137829228.1">
    <property type="nucleotide sequence ID" value="NZ_BPRE01000012.1"/>
</dbReference>
<dbReference type="Proteomes" id="UP001055093">
    <property type="component" value="Unassembled WGS sequence"/>
</dbReference>
<feature type="domain" description="DUF6894" evidence="1">
    <location>
        <begin position="3"/>
        <end position="70"/>
    </location>
</feature>
<evidence type="ECO:0000259" key="1">
    <source>
        <dbReference type="Pfam" id="PF21834"/>
    </source>
</evidence>
<organism evidence="2 3">
    <name type="scientific">Methylorubrum suomiense</name>
    <dbReference type="NCBI Taxonomy" id="144191"/>
    <lineage>
        <taxon>Bacteria</taxon>
        <taxon>Pseudomonadati</taxon>
        <taxon>Pseudomonadota</taxon>
        <taxon>Alphaproteobacteria</taxon>
        <taxon>Hyphomicrobiales</taxon>
        <taxon>Methylobacteriaceae</taxon>
        <taxon>Methylorubrum</taxon>
    </lineage>
</organism>
<reference evidence="2" key="1">
    <citation type="journal article" date="2021" name="Front. Microbiol.">
        <title>Comprehensive Comparative Genomics and Phenotyping of Methylobacterium Species.</title>
        <authorList>
            <person name="Alessa O."/>
            <person name="Ogura Y."/>
            <person name="Fujitani Y."/>
            <person name="Takami H."/>
            <person name="Hayashi T."/>
            <person name="Sahin N."/>
            <person name="Tani A."/>
        </authorList>
    </citation>
    <scope>NUCLEOTIDE SEQUENCE</scope>
    <source>
        <strain evidence="2">DSM 14458</strain>
    </source>
</reference>
<dbReference type="Pfam" id="PF21834">
    <property type="entry name" value="DUF6894"/>
    <property type="match status" value="1"/>
</dbReference>
<dbReference type="InterPro" id="IPR054189">
    <property type="entry name" value="DUF6894"/>
</dbReference>
<reference evidence="2" key="2">
    <citation type="submission" date="2021-08" db="EMBL/GenBank/DDBJ databases">
        <authorList>
            <person name="Tani A."/>
            <person name="Ola A."/>
            <person name="Ogura Y."/>
            <person name="Katsura K."/>
            <person name="Hayashi T."/>
        </authorList>
    </citation>
    <scope>NUCLEOTIDE SEQUENCE</scope>
    <source>
        <strain evidence="2">DSM 14458</strain>
    </source>
</reference>
<keyword evidence="3" id="KW-1185">Reference proteome</keyword>